<dbReference type="InterPro" id="IPR001179">
    <property type="entry name" value="PPIase_FKBP_dom"/>
</dbReference>
<dbReference type="AlphaFoldDB" id="A0A812SBK3"/>
<dbReference type="Proteomes" id="UP000604046">
    <property type="component" value="Unassembled WGS sequence"/>
</dbReference>
<comment type="catalytic activity">
    <reaction evidence="1 7">
        <text>[protein]-peptidylproline (omega=180) = [protein]-peptidylproline (omega=0)</text>
        <dbReference type="Rhea" id="RHEA:16237"/>
        <dbReference type="Rhea" id="RHEA-COMP:10747"/>
        <dbReference type="Rhea" id="RHEA-COMP:10748"/>
        <dbReference type="ChEBI" id="CHEBI:83833"/>
        <dbReference type="ChEBI" id="CHEBI:83834"/>
        <dbReference type="EC" id="5.2.1.8"/>
    </reaction>
</comment>
<dbReference type="InterPro" id="IPR050754">
    <property type="entry name" value="FKBP4/5/8-like"/>
</dbReference>
<evidence type="ECO:0000256" key="6">
    <source>
        <dbReference type="ARBA" id="ARBA00023235"/>
    </source>
</evidence>
<dbReference type="Gene3D" id="1.25.40.10">
    <property type="entry name" value="Tetratricopeptide repeat domain"/>
    <property type="match status" value="1"/>
</dbReference>
<dbReference type="PROSITE" id="PS50005">
    <property type="entry name" value="TPR"/>
    <property type="match status" value="1"/>
</dbReference>
<dbReference type="InterPro" id="IPR011990">
    <property type="entry name" value="TPR-like_helical_dom_sf"/>
</dbReference>
<evidence type="ECO:0000259" key="10">
    <source>
        <dbReference type="PROSITE" id="PS50059"/>
    </source>
</evidence>
<evidence type="ECO:0000256" key="3">
    <source>
        <dbReference type="ARBA" id="ARBA00022737"/>
    </source>
</evidence>
<dbReference type="PANTHER" id="PTHR46512:SF9">
    <property type="entry name" value="PEPTIDYLPROLYL ISOMERASE"/>
    <property type="match status" value="1"/>
</dbReference>
<gene>
    <name evidence="11" type="primary">FKBP65</name>
    <name evidence="11" type="ORF">SNAT2548_LOCUS26506</name>
</gene>
<dbReference type="InterPro" id="IPR019734">
    <property type="entry name" value="TPR_rpt"/>
</dbReference>
<dbReference type="OrthoDB" id="431615at2759"/>
<evidence type="ECO:0000256" key="7">
    <source>
        <dbReference type="PROSITE-ProRule" id="PRU00277"/>
    </source>
</evidence>
<evidence type="ECO:0000313" key="11">
    <source>
        <dbReference type="EMBL" id="CAE7472017.1"/>
    </source>
</evidence>
<dbReference type="PROSITE" id="PS50059">
    <property type="entry name" value="FKBP_PPIASE"/>
    <property type="match status" value="1"/>
</dbReference>
<reference evidence="11" key="1">
    <citation type="submission" date="2021-02" db="EMBL/GenBank/DDBJ databases">
        <authorList>
            <person name="Dougan E. K."/>
            <person name="Rhodes N."/>
            <person name="Thang M."/>
            <person name="Chan C."/>
        </authorList>
    </citation>
    <scope>NUCLEOTIDE SEQUENCE</scope>
</reference>
<proteinExistence type="predicted"/>
<dbReference type="SMART" id="SM00028">
    <property type="entry name" value="TPR"/>
    <property type="match status" value="1"/>
</dbReference>
<keyword evidence="6 7" id="KW-0413">Isomerase</keyword>
<accession>A0A812SBK3</accession>
<comment type="caution">
    <text evidence="11">The sequence shown here is derived from an EMBL/GenBank/DDBJ whole genome shotgun (WGS) entry which is preliminary data.</text>
</comment>
<dbReference type="GO" id="GO:0003755">
    <property type="term" value="F:peptidyl-prolyl cis-trans isomerase activity"/>
    <property type="evidence" value="ECO:0007669"/>
    <property type="project" value="UniProtKB-KW"/>
</dbReference>
<dbReference type="SUPFAM" id="SSF54534">
    <property type="entry name" value="FKBP-like"/>
    <property type="match status" value="2"/>
</dbReference>
<evidence type="ECO:0000256" key="5">
    <source>
        <dbReference type="ARBA" id="ARBA00023110"/>
    </source>
</evidence>
<dbReference type="EMBL" id="CAJNDS010002434">
    <property type="protein sequence ID" value="CAE7472017.1"/>
    <property type="molecule type" value="Genomic_DNA"/>
</dbReference>
<feature type="domain" description="PPIase FKBP-type" evidence="10">
    <location>
        <begin position="37"/>
        <end position="124"/>
    </location>
</feature>
<keyword evidence="5 7" id="KW-0697">Rotamase</keyword>
<evidence type="ECO:0000256" key="9">
    <source>
        <dbReference type="SAM" id="MobiDB-lite"/>
    </source>
</evidence>
<evidence type="ECO:0000256" key="2">
    <source>
        <dbReference type="ARBA" id="ARBA00013194"/>
    </source>
</evidence>
<keyword evidence="12" id="KW-1185">Reference proteome</keyword>
<keyword evidence="3" id="KW-0677">Repeat</keyword>
<dbReference type="EC" id="5.2.1.8" evidence="2 7"/>
<keyword evidence="4 8" id="KW-0802">TPR repeat</keyword>
<protein>
    <recommendedName>
        <fullName evidence="2 7">peptidylprolyl isomerase</fullName>
        <ecNumber evidence="2 7">5.2.1.8</ecNumber>
    </recommendedName>
</protein>
<dbReference type="Pfam" id="PF00254">
    <property type="entry name" value="FKBP_C"/>
    <property type="match status" value="1"/>
</dbReference>
<organism evidence="11 12">
    <name type="scientific">Symbiodinium natans</name>
    <dbReference type="NCBI Taxonomy" id="878477"/>
    <lineage>
        <taxon>Eukaryota</taxon>
        <taxon>Sar</taxon>
        <taxon>Alveolata</taxon>
        <taxon>Dinophyceae</taxon>
        <taxon>Suessiales</taxon>
        <taxon>Symbiodiniaceae</taxon>
        <taxon>Symbiodinium</taxon>
    </lineage>
</organism>
<evidence type="ECO:0000256" key="8">
    <source>
        <dbReference type="PROSITE-ProRule" id="PRU00339"/>
    </source>
</evidence>
<sequence>MDSPAVAVPVSEDAELPEGVRKEMLSEPTDSARPSAGDEVHIHFRGWLPDGKEFQNTRRQAGDFHFSLGNGEINKGLDLGIATMCKGERAKFILSPEFAYGDGVPGKIPPQATLTFEVELLWWRRKDALTPDGGVVKVVQVEGTGCKKPYPGWTVRLRYAGFIDGVEYARSSNDGVQANVSGPKNPLELPPRTWQLLLQSMSQHEKAVATLTPLYACGTDSAFGSRVQSHSTVTIELELLDVFEVKDCSLFQRCGEKNFPQVLKRQQLDGDAGKKPNNLSQVTALVNGQRVCWELMMGKRCEAVECAVLSMTKGERCIISADPGMCQDDELGLCPSGPVEIMVELMDFQRTPDTWDLLPLQRIEKGRLLKKSGADFMNVKDFRRACWVYRSVQDLMGYVDDWPEELRLAGDELRQTCRSNEVMAWLKLEEFQEAVDLCTEILNGGGISSPDPCNIKALFRRGLAYLGLGEPGKAKSDFAAVLEQDPSNMEAKKQLARARASEKDQAKRSQNLMRGMISEAGNMDYPVGYTTPQGDLERERDAMLDKVDQIKAQMPLTL</sequence>
<dbReference type="Gene3D" id="3.10.50.40">
    <property type="match status" value="2"/>
</dbReference>
<feature type="repeat" description="TPR" evidence="8">
    <location>
        <begin position="455"/>
        <end position="488"/>
    </location>
</feature>
<dbReference type="InterPro" id="IPR046357">
    <property type="entry name" value="PPIase_dom_sf"/>
</dbReference>
<dbReference type="SUPFAM" id="SSF48452">
    <property type="entry name" value="TPR-like"/>
    <property type="match status" value="1"/>
</dbReference>
<evidence type="ECO:0000256" key="1">
    <source>
        <dbReference type="ARBA" id="ARBA00000971"/>
    </source>
</evidence>
<evidence type="ECO:0000313" key="12">
    <source>
        <dbReference type="Proteomes" id="UP000604046"/>
    </source>
</evidence>
<evidence type="ECO:0000256" key="4">
    <source>
        <dbReference type="ARBA" id="ARBA00022803"/>
    </source>
</evidence>
<name>A0A812SBK3_9DINO</name>
<dbReference type="PANTHER" id="PTHR46512">
    <property type="entry name" value="PEPTIDYLPROLYL ISOMERASE"/>
    <property type="match status" value="1"/>
</dbReference>
<feature type="region of interest" description="Disordered" evidence="9">
    <location>
        <begin position="1"/>
        <end position="38"/>
    </location>
</feature>